<accession>A0A0F9UVF1</accession>
<evidence type="ECO:0000313" key="2">
    <source>
        <dbReference type="EMBL" id="KKN95719.1"/>
    </source>
</evidence>
<organism evidence="2">
    <name type="scientific">marine sediment metagenome</name>
    <dbReference type="NCBI Taxonomy" id="412755"/>
    <lineage>
        <taxon>unclassified sequences</taxon>
        <taxon>metagenomes</taxon>
        <taxon>ecological metagenomes</taxon>
    </lineage>
</organism>
<gene>
    <name evidence="2" type="ORF">LCGC14_0175880</name>
</gene>
<reference evidence="2" key="1">
    <citation type="journal article" date="2015" name="Nature">
        <title>Complex archaea that bridge the gap between prokaryotes and eukaryotes.</title>
        <authorList>
            <person name="Spang A."/>
            <person name="Saw J.H."/>
            <person name="Jorgensen S.L."/>
            <person name="Zaremba-Niedzwiedzka K."/>
            <person name="Martijn J."/>
            <person name="Lind A.E."/>
            <person name="van Eijk R."/>
            <person name="Schleper C."/>
            <person name="Guy L."/>
            <person name="Ettema T.J."/>
        </authorList>
    </citation>
    <scope>NUCLEOTIDE SEQUENCE</scope>
</reference>
<feature type="region of interest" description="Disordered" evidence="1">
    <location>
        <begin position="1"/>
        <end position="40"/>
    </location>
</feature>
<proteinExistence type="predicted"/>
<comment type="caution">
    <text evidence="2">The sequence shown here is derived from an EMBL/GenBank/DDBJ whole genome shotgun (WGS) entry which is preliminary data.</text>
</comment>
<evidence type="ECO:0000256" key="1">
    <source>
        <dbReference type="SAM" id="MobiDB-lite"/>
    </source>
</evidence>
<name>A0A0F9UVF1_9ZZZZ</name>
<dbReference type="EMBL" id="LAZR01000069">
    <property type="protein sequence ID" value="KKN95719.1"/>
    <property type="molecule type" value="Genomic_DNA"/>
</dbReference>
<dbReference type="AlphaFoldDB" id="A0A0F9UVF1"/>
<sequence>MSRRSHYHKNKDVVSKRGNSRSTSHEAPWSPFKKKEKKEKITIRKKNEIRDLPSMKQDQVASILNSLKPHKDLPEQSIVISEKKGIILQKEGRNKVVTYEPKASEEHVYADQPKNTLYDIHTHGEWSVHSAPDVLVLLKYPSVKESILMTPKEHPNASNLIYVLSRTNLPARNKIIPVNDIDFDKKFLKEYNDAMKAGKKHIRSKKNAVDWFDDPTLREGSLEDKEMAAELKGLELLGKQYGFKISAAVRDTTLIDEELIM</sequence>
<protein>
    <submittedName>
        <fullName evidence="2">Uncharacterized protein</fullName>
    </submittedName>
</protein>